<dbReference type="RefSeq" id="WP_058272603.1">
    <property type="nucleotide sequence ID" value="NZ_CYPS01000022.1"/>
</dbReference>
<dbReference type="SUPFAM" id="SSF159888">
    <property type="entry name" value="YdhG-like"/>
    <property type="match status" value="1"/>
</dbReference>
<proteinExistence type="predicted"/>
<evidence type="ECO:0000313" key="2">
    <source>
        <dbReference type="Proteomes" id="UP000050786"/>
    </source>
</evidence>
<gene>
    <name evidence="1" type="ORF">RUM4293_01431</name>
</gene>
<dbReference type="EMBL" id="CYPS01000022">
    <property type="protein sequence ID" value="CUH42543.1"/>
    <property type="molecule type" value="Genomic_DNA"/>
</dbReference>
<protein>
    <submittedName>
        <fullName evidence="1">Uncharacterized protein</fullName>
    </submittedName>
</protein>
<name>A0A0P1E3L9_9RHOB</name>
<sequence>MTPFDDPAVQTAFEAFPENTRSGVLVLRELVFSTAGALPKAQPLSEALRWGQPAYLAPKGSTIRLGGHKAASFALFVHCQSRLMGDFTTAFPGEDRLDGNRAILFDDPDQIDETRHGWLIARALTYHL</sequence>
<accession>A0A0P1E3L9</accession>
<organism evidence="1 2">
    <name type="scientific">Ruegeria atlantica</name>
    <dbReference type="NCBI Taxonomy" id="81569"/>
    <lineage>
        <taxon>Bacteria</taxon>
        <taxon>Pseudomonadati</taxon>
        <taxon>Pseudomonadota</taxon>
        <taxon>Alphaproteobacteria</taxon>
        <taxon>Rhodobacterales</taxon>
        <taxon>Roseobacteraceae</taxon>
        <taxon>Ruegeria</taxon>
    </lineage>
</organism>
<dbReference type="AlphaFoldDB" id="A0A0P1E3L9"/>
<dbReference type="Proteomes" id="UP000050786">
    <property type="component" value="Unassembled WGS sequence"/>
</dbReference>
<keyword evidence="2" id="KW-1185">Reference proteome</keyword>
<evidence type="ECO:0000313" key="1">
    <source>
        <dbReference type="EMBL" id="CUH42543.1"/>
    </source>
</evidence>
<reference evidence="2" key="1">
    <citation type="submission" date="2015-09" db="EMBL/GenBank/DDBJ databases">
        <authorList>
            <person name="Rodrigo-Torres L."/>
            <person name="Arahal D.R."/>
        </authorList>
    </citation>
    <scope>NUCLEOTIDE SEQUENCE [LARGE SCALE GENOMIC DNA]</scope>
    <source>
        <strain evidence="2">CECT 4293</strain>
    </source>
</reference>